<dbReference type="Pfam" id="PF05504">
    <property type="entry name" value="Spore_GerAC"/>
    <property type="match status" value="1"/>
</dbReference>
<organism evidence="10 11">
    <name type="scientific">Ammoniphilus resinae</name>
    <dbReference type="NCBI Taxonomy" id="861532"/>
    <lineage>
        <taxon>Bacteria</taxon>
        <taxon>Bacillati</taxon>
        <taxon>Bacillota</taxon>
        <taxon>Bacilli</taxon>
        <taxon>Bacillales</taxon>
        <taxon>Paenibacillaceae</taxon>
        <taxon>Aneurinibacillus group</taxon>
        <taxon>Ammoniphilus</taxon>
    </lineage>
</organism>
<keyword evidence="11" id="KW-1185">Reference proteome</keyword>
<proteinExistence type="inferred from homology"/>
<accession>A0ABS4GP97</accession>
<evidence type="ECO:0000256" key="7">
    <source>
        <dbReference type="ARBA" id="ARBA00023288"/>
    </source>
</evidence>
<gene>
    <name evidence="10" type="ORF">J2Z37_002103</name>
</gene>
<evidence type="ECO:0000256" key="4">
    <source>
        <dbReference type="ARBA" id="ARBA00022729"/>
    </source>
</evidence>
<dbReference type="PROSITE" id="PS51257">
    <property type="entry name" value="PROKAR_LIPOPROTEIN"/>
    <property type="match status" value="1"/>
</dbReference>
<dbReference type="InterPro" id="IPR046953">
    <property type="entry name" value="Spore_GerAC-like_C"/>
</dbReference>
<dbReference type="InterPro" id="IPR057336">
    <property type="entry name" value="GerAC_N"/>
</dbReference>
<protein>
    <submittedName>
        <fullName evidence="10">Spore germination protein KC</fullName>
    </submittedName>
</protein>
<dbReference type="PANTHER" id="PTHR35789:SF1">
    <property type="entry name" value="SPORE GERMINATION PROTEIN B3"/>
    <property type="match status" value="1"/>
</dbReference>
<dbReference type="NCBIfam" id="TIGR02887">
    <property type="entry name" value="spore_ger_x_C"/>
    <property type="match status" value="1"/>
</dbReference>
<evidence type="ECO:0000313" key="10">
    <source>
        <dbReference type="EMBL" id="MBP1932102.1"/>
    </source>
</evidence>
<evidence type="ECO:0000256" key="6">
    <source>
        <dbReference type="ARBA" id="ARBA00023139"/>
    </source>
</evidence>
<comment type="caution">
    <text evidence="10">The sequence shown here is derived from an EMBL/GenBank/DDBJ whole genome shotgun (WGS) entry which is preliminary data.</text>
</comment>
<evidence type="ECO:0000259" key="8">
    <source>
        <dbReference type="Pfam" id="PF05504"/>
    </source>
</evidence>
<keyword evidence="6" id="KW-0564">Palmitate</keyword>
<dbReference type="PANTHER" id="PTHR35789">
    <property type="entry name" value="SPORE GERMINATION PROTEIN B3"/>
    <property type="match status" value="1"/>
</dbReference>
<sequence>MKKWVLFFCMLTIVLLLLSGCWNRRELNELAIAMAYGFDKEGDQYLVTTQVVVPSEVASKTTGGNLIPVVVYQAKGATLFEAIRKMTLLSPRKIYASHLRMLVIGEELAKEGISEALDFISRDHENRTDFFVTVARNQKAEDILKVTTILEKIPANQMYQALQTSADAWAPSAHITLDQLIADLISKGKEAVLTGIEKEGPLKVGESKDNVQKIDPPTRLTYTTLAVFKGDRLVGWLTENESKAYNYIHNDVKSTVGHLPCTNGGKVTVEVIRSKSKLKGKVINGIPQIEIDVRTEDSVGEANCEIDLTKTETIEHLEKTAEKGLKDMITKTVAEAQKYKVDIFGFGEEINRSNPDYWKKVKDHWDQEFEKLEVKVNVDVNILRVGTTKYPIMKLIKE</sequence>
<dbReference type="Pfam" id="PF25198">
    <property type="entry name" value="Spore_GerAC_N"/>
    <property type="match status" value="1"/>
</dbReference>
<evidence type="ECO:0000256" key="2">
    <source>
        <dbReference type="ARBA" id="ARBA00007886"/>
    </source>
</evidence>
<feature type="domain" description="Spore germination GerAC-like C-terminal" evidence="8">
    <location>
        <begin position="225"/>
        <end position="386"/>
    </location>
</feature>
<name>A0ABS4GP97_9BACL</name>
<keyword evidence="7" id="KW-0449">Lipoprotein</keyword>
<dbReference type="InterPro" id="IPR038501">
    <property type="entry name" value="Spore_GerAC_C_sf"/>
</dbReference>
<dbReference type="Proteomes" id="UP001519343">
    <property type="component" value="Unassembled WGS sequence"/>
</dbReference>
<evidence type="ECO:0000256" key="1">
    <source>
        <dbReference type="ARBA" id="ARBA00004635"/>
    </source>
</evidence>
<keyword evidence="3" id="KW-0309">Germination</keyword>
<dbReference type="RefSeq" id="WP_209810169.1">
    <property type="nucleotide sequence ID" value="NZ_JAGGKT010000005.1"/>
</dbReference>
<keyword evidence="5" id="KW-0472">Membrane</keyword>
<dbReference type="Gene3D" id="6.20.190.10">
    <property type="entry name" value="Nutrient germinant receptor protein C, domain 1"/>
    <property type="match status" value="1"/>
</dbReference>
<comment type="subcellular location">
    <subcellularLocation>
        <location evidence="1">Membrane</location>
        <topology evidence="1">Lipid-anchor</topology>
    </subcellularLocation>
</comment>
<dbReference type="InterPro" id="IPR008844">
    <property type="entry name" value="Spore_GerAC-like"/>
</dbReference>
<evidence type="ECO:0000256" key="3">
    <source>
        <dbReference type="ARBA" id="ARBA00022544"/>
    </source>
</evidence>
<reference evidence="10 11" key="1">
    <citation type="submission" date="2021-03" db="EMBL/GenBank/DDBJ databases">
        <title>Genomic Encyclopedia of Type Strains, Phase IV (KMG-IV): sequencing the most valuable type-strain genomes for metagenomic binning, comparative biology and taxonomic classification.</title>
        <authorList>
            <person name="Goeker M."/>
        </authorList>
    </citation>
    <scope>NUCLEOTIDE SEQUENCE [LARGE SCALE GENOMIC DNA]</scope>
    <source>
        <strain evidence="10 11">DSM 24738</strain>
    </source>
</reference>
<keyword evidence="4" id="KW-0732">Signal</keyword>
<feature type="domain" description="Spore germination protein N-terminal" evidence="9">
    <location>
        <begin position="23"/>
        <end position="197"/>
    </location>
</feature>
<evidence type="ECO:0000259" key="9">
    <source>
        <dbReference type="Pfam" id="PF25198"/>
    </source>
</evidence>
<comment type="similarity">
    <text evidence="2">Belongs to the GerABKC lipoprotein family.</text>
</comment>
<evidence type="ECO:0000313" key="11">
    <source>
        <dbReference type="Proteomes" id="UP001519343"/>
    </source>
</evidence>
<evidence type="ECO:0000256" key="5">
    <source>
        <dbReference type="ARBA" id="ARBA00023136"/>
    </source>
</evidence>
<dbReference type="EMBL" id="JAGGKT010000005">
    <property type="protein sequence ID" value="MBP1932102.1"/>
    <property type="molecule type" value="Genomic_DNA"/>
</dbReference>
<dbReference type="Gene3D" id="3.30.300.210">
    <property type="entry name" value="Nutrient germinant receptor protein C, domain 3"/>
    <property type="match status" value="1"/>
</dbReference>